<dbReference type="EMBL" id="CP054705">
    <property type="protein sequence ID" value="QQK74619.1"/>
    <property type="molecule type" value="Genomic_DNA"/>
</dbReference>
<proteinExistence type="predicted"/>
<dbReference type="Gene3D" id="3.40.630.30">
    <property type="match status" value="1"/>
</dbReference>
<organism evidence="3 4">
    <name type="scientific">Salicibibacter cibarius</name>
    <dbReference type="NCBI Taxonomy" id="2743000"/>
    <lineage>
        <taxon>Bacteria</taxon>
        <taxon>Bacillati</taxon>
        <taxon>Bacillota</taxon>
        <taxon>Bacilli</taxon>
        <taxon>Bacillales</taxon>
        <taxon>Bacillaceae</taxon>
        <taxon>Salicibibacter</taxon>
    </lineage>
</organism>
<feature type="domain" description="N-acetyltransferase" evidence="2">
    <location>
        <begin position="4"/>
        <end position="138"/>
    </location>
</feature>
<dbReference type="InterPro" id="IPR050769">
    <property type="entry name" value="NAT_camello-type"/>
</dbReference>
<evidence type="ECO:0000259" key="2">
    <source>
        <dbReference type="PROSITE" id="PS51186"/>
    </source>
</evidence>
<dbReference type="InterPro" id="IPR016181">
    <property type="entry name" value="Acyl_CoA_acyltransferase"/>
</dbReference>
<name>A0A7T6Z0G4_9BACI</name>
<dbReference type="CDD" id="cd04301">
    <property type="entry name" value="NAT_SF"/>
    <property type="match status" value="1"/>
</dbReference>
<dbReference type="Pfam" id="PF00583">
    <property type="entry name" value="Acetyltransf_1"/>
    <property type="match status" value="1"/>
</dbReference>
<dbReference type="PROSITE" id="PS51186">
    <property type="entry name" value="GNAT"/>
    <property type="match status" value="1"/>
</dbReference>
<gene>
    <name evidence="3" type="ORF">HUG15_02720</name>
</gene>
<dbReference type="SUPFAM" id="SSF55729">
    <property type="entry name" value="Acyl-CoA N-acyltransferases (Nat)"/>
    <property type="match status" value="1"/>
</dbReference>
<keyword evidence="1 3" id="KW-0808">Transferase</keyword>
<reference evidence="3 4" key="1">
    <citation type="submission" date="2020-06" db="EMBL/GenBank/DDBJ databases">
        <title>Genomic analysis of Salicibibacter sp. NKC5-3.</title>
        <authorList>
            <person name="Oh Y.J."/>
        </authorList>
    </citation>
    <scope>NUCLEOTIDE SEQUENCE [LARGE SCALE GENOMIC DNA]</scope>
    <source>
        <strain evidence="3 4">NKC5-3</strain>
    </source>
</reference>
<evidence type="ECO:0000256" key="1">
    <source>
        <dbReference type="ARBA" id="ARBA00022679"/>
    </source>
</evidence>
<dbReference type="PANTHER" id="PTHR13947:SF37">
    <property type="entry name" value="LD18367P"/>
    <property type="match status" value="1"/>
</dbReference>
<dbReference type="GO" id="GO:0008080">
    <property type="term" value="F:N-acetyltransferase activity"/>
    <property type="evidence" value="ECO:0007669"/>
    <property type="project" value="InterPro"/>
</dbReference>
<dbReference type="AlphaFoldDB" id="A0A7T6Z0G4"/>
<keyword evidence="4" id="KW-1185">Reference proteome</keyword>
<evidence type="ECO:0000313" key="3">
    <source>
        <dbReference type="EMBL" id="QQK74619.1"/>
    </source>
</evidence>
<dbReference type="PANTHER" id="PTHR13947">
    <property type="entry name" value="GNAT FAMILY N-ACETYLTRANSFERASE"/>
    <property type="match status" value="1"/>
</dbReference>
<evidence type="ECO:0000313" key="4">
    <source>
        <dbReference type="Proteomes" id="UP000595823"/>
    </source>
</evidence>
<sequence length="152" mass="17641">MEYEIFECKNTEDVPMRLLLIADPEEKMIESYIHRSRCFLMKHDNNIIGVYVLLATRPNTVEIMNIALTQTMQGKGLGEKLLRHALETARNFGYKTVEIGTGSTGTSQLYLYQKCGFRMVGVEVDYFLRNYDMPLYENGLRIRDMVRLSQTL</sequence>
<dbReference type="InterPro" id="IPR000182">
    <property type="entry name" value="GNAT_dom"/>
</dbReference>
<protein>
    <submittedName>
        <fullName evidence="3">GNAT family N-acetyltransferase</fullName>
    </submittedName>
</protein>
<dbReference type="KEGG" id="scia:HUG15_02720"/>
<dbReference type="RefSeq" id="WP_200126822.1">
    <property type="nucleotide sequence ID" value="NZ_CP054705.1"/>
</dbReference>
<accession>A0A7T6Z0G4</accession>
<dbReference type="Proteomes" id="UP000595823">
    <property type="component" value="Chromosome"/>
</dbReference>